<evidence type="ECO:0000256" key="1">
    <source>
        <dbReference type="ARBA" id="ARBA00022448"/>
    </source>
</evidence>
<name>A0AB39HVX8_9BACI</name>
<dbReference type="EMBL" id="CP162599">
    <property type="protein sequence ID" value="XDK34508.1"/>
    <property type="molecule type" value="Genomic_DNA"/>
</dbReference>
<dbReference type="SMART" id="SM00382">
    <property type="entry name" value="AAA"/>
    <property type="match status" value="1"/>
</dbReference>
<dbReference type="InterPro" id="IPR051782">
    <property type="entry name" value="ABC_Transporter_VariousFunc"/>
</dbReference>
<dbReference type="Gene3D" id="3.40.50.300">
    <property type="entry name" value="P-loop containing nucleotide triphosphate hydrolases"/>
    <property type="match status" value="1"/>
</dbReference>
<dbReference type="InterPro" id="IPR027417">
    <property type="entry name" value="P-loop_NTPase"/>
</dbReference>
<dbReference type="GO" id="GO:0005524">
    <property type="term" value="F:ATP binding"/>
    <property type="evidence" value="ECO:0007669"/>
    <property type="project" value="UniProtKB-KW"/>
</dbReference>
<reference evidence="5" key="1">
    <citation type="submission" date="2024-07" db="EMBL/GenBank/DDBJ databases">
        <title>Halotolerant mesophilic bacterium Ornithinibacillus sp. 4-3, sp. nov., isolated from soil.</title>
        <authorList>
            <person name="Sidarenka A.V."/>
            <person name="Guliayeva D.E."/>
            <person name="Leanovich S.I."/>
            <person name="Hileuskaya K.S."/>
            <person name="Akhremchuk A.E."/>
            <person name="Sikolenko M.A."/>
            <person name="Valentovich L.N."/>
        </authorList>
    </citation>
    <scope>NUCLEOTIDE SEQUENCE</scope>
    <source>
        <strain evidence="5">4-3</strain>
    </source>
</reference>
<dbReference type="SUPFAM" id="SSF52540">
    <property type="entry name" value="P-loop containing nucleoside triphosphate hydrolases"/>
    <property type="match status" value="1"/>
</dbReference>
<proteinExistence type="predicted"/>
<protein>
    <submittedName>
        <fullName evidence="5">ABC transporter ATP-binding protein</fullName>
    </submittedName>
</protein>
<keyword evidence="1" id="KW-0813">Transport</keyword>
<evidence type="ECO:0000256" key="2">
    <source>
        <dbReference type="ARBA" id="ARBA00022741"/>
    </source>
</evidence>
<dbReference type="AlphaFoldDB" id="A0AB39HVX8"/>
<dbReference type="InterPro" id="IPR003439">
    <property type="entry name" value="ABC_transporter-like_ATP-bd"/>
</dbReference>
<feature type="domain" description="ABC transporter" evidence="4">
    <location>
        <begin position="1"/>
        <end position="221"/>
    </location>
</feature>
<keyword evidence="2" id="KW-0547">Nucleotide-binding</keyword>
<dbReference type="PANTHER" id="PTHR42939">
    <property type="entry name" value="ABC TRANSPORTER ATP-BINDING PROTEIN ALBC-RELATED"/>
    <property type="match status" value="1"/>
</dbReference>
<dbReference type="InterPro" id="IPR003593">
    <property type="entry name" value="AAA+_ATPase"/>
</dbReference>
<evidence type="ECO:0000256" key="3">
    <source>
        <dbReference type="ARBA" id="ARBA00022840"/>
    </source>
</evidence>
<evidence type="ECO:0000259" key="4">
    <source>
        <dbReference type="PROSITE" id="PS50893"/>
    </source>
</evidence>
<organism evidence="5">
    <name type="scientific">Ornithinibacillus sp. 4-3</name>
    <dbReference type="NCBI Taxonomy" id="3231488"/>
    <lineage>
        <taxon>Bacteria</taxon>
        <taxon>Bacillati</taxon>
        <taxon>Bacillota</taxon>
        <taxon>Bacilli</taxon>
        <taxon>Bacillales</taxon>
        <taxon>Bacillaceae</taxon>
        <taxon>Ornithinibacillus</taxon>
    </lineage>
</organism>
<keyword evidence="3 5" id="KW-0067">ATP-binding</keyword>
<dbReference type="RefSeq" id="WP_368655179.1">
    <property type="nucleotide sequence ID" value="NZ_CP162599.1"/>
</dbReference>
<gene>
    <name evidence="5" type="ORF">AB4Y30_06130</name>
</gene>
<dbReference type="PROSITE" id="PS50893">
    <property type="entry name" value="ABC_TRANSPORTER_2"/>
    <property type="match status" value="1"/>
</dbReference>
<accession>A0AB39HVX8</accession>
<dbReference type="GO" id="GO:0016887">
    <property type="term" value="F:ATP hydrolysis activity"/>
    <property type="evidence" value="ECO:0007669"/>
    <property type="project" value="InterPro"/>
</dbReference>
<dbReference type="PANTHER" id="PTHR42939:SF2">
    <property type="entry name" value="ABC-TYPE TRANSPORTER ATP-BINDING PROTEIN ECSA"/>
    <property type="match status" value="1"/>
</dbReference>
<sequence>MNVNINQAGYEENVATVENIHFNIEASQLLGMIGPNGAGKSTTIKTILGQVAFFEGNIEQKEGTTYSFIPERPIYYDELTLWEHFEFVAAVEGLGEESLIYAKQFLEKFKLIDHLHEFPRSFSKGMQQKGMIALALFTKPDILIIDEPFMGLDPSSTKLLLKLIDDECKKGTGVLMCTHILDTAQRICDSFIIIEKGLMKANGNLQEVLKQCDVHTGSLYDCIADEEDINEE</sequence>
<dbReference type="Pfam" id="PF00005">
    <property type="entry name" value="ABC_tran"/>
    <property type="match status" value="1"/>
</dbReference>
<dbReference type="CDD" id="cd03230">
    <property type="entry name" value="ABC_DR_subfamily_A"/>
    <property type="match status" value="1"/>
</dbReference>
<evidence type="ECO:0000313" key="5">
    <source>
        <dbReference type="EMBL" id="XDK34508.1"/>
    </source>
</evidence>